<sequence>MHPVLDHIVILVPHQTLQTLPTWITDNFTVLNGGTHADGTTENKLIVFQDRTYLELIAFVEGLDPEKRAQHRWGRRSEGHIVDWAMTMFTDDNYPGAGRENPEVEFQQVQKRVRDSQFRVGYEDPVAGGRTTPAGKVLKWSTSSPGAFKKFYKNGQPAFSGGGLPFWCLDRTPRSWRVPHEDPANVNHPSKVVGIAGVTVLFNDDDLWHWPEKLEGVYDAIANSKPSPTTINEWEFQVPVTSGGRGWILRLEAVLGRRIPDVSVHLKFFTKGEARKISGKFVDGHELEFELVKVDK</sequence>
<dbReference type="Proteomes" id="UP001301769">
    <property type="component" value="Unassembled WGS sequence"/>
</dbReference>
<protein>
    <submittedName>
        <fullName evidence="2">Glyoxalase-like domain-containing protein</fullName>
    </submittedName>
</protein>
<reference evidence="2" key="1">
    <citation type="journal article" date="2023" name="Mol. Phylogenet. Evol.">
        <title>Genome-scale phylogeny and comparative genomics of the fungal order Sordariales.</title>
        <authorList>
            <person name="Hensen N."/>
            <person name="Bonometti L."/>
            <person name="Westerberg I."/>
            <person name="Brannstrom I.O."/>
            <person name="Guillou S."/>
            <person name="Cros-Aarteil S."/>
            <person name="Calhoun S."/>
            <person name="Haridas S."/>
            <person name="Kuo A."/>
            <person name="Mondo S."/>
            <person name="Pangilinan J."/>
            <person name="Riley R."/>
            <person name="LaButti K."/>
            <person name="Andreopoulos B."/>
            <person name="Lipzen A."/>
            <person name="Chen C."/>
            <person name="Yan M."/>
            <person name="Daum C."/>
            <person name="Ng V."/>
            <person name="Clum A."/>
            <person name="Steindorff A."/>
            <person name="Ohm R.A."/>
            <person name="Martin F."/>
            <person name="Silar P."/>
            <person name="Natvig D.O."/>
            <person name="Lalanne C."/>
            <person name="Gautier V."/>
            <person name="Ament-Velasquez S.L."/>
            <person name="Kruys A."/>
            <person name="Hutchinson M.I."/>
            <person name="Powell A.J."/>
            <person name="Barry K."/>
            <person name="Miller A.N."/>
            <person name="Grigoriev I.V."/>
            <person name="Debuchy R."/>
            <person name="Gladieux P."/>
            <person name="Hiltunen Thoren M."/>
            <person name="Johannesson H."/>
        </authorList>
    </citation>
    <scope>NUCLEOTIDE SEQUENCE</scope>
    <source>
        <strain evidence="2">PSN293</strain>
    </source>
</reference>
<keyword evidence="3" id="KW-1185">Reference proteome</keyword>
<dbReference type="Pfam" id="PF13468">
    <property type="entry name" value="Glyoxalase_3"/>
    <property type="match status" value="1"/>
</dbReference>
<dbReference type="EMBL" id="MU858193">
    <property type="protein sequence ID" value="KAK4209805.1"/>
    <property type="molecule type" value="Genomic_DNA"/>
</dbReference>
<dbReference type="PANTHER" id="PTHR40265:SF1">
    <property type="entry name" value="GLYOXALASE-LIKE DOMAIN-CONTAINING PROTEIN"/>
    <property type="match status" value="1"/>
</dbReference>
<evidence type="ECO:0000313" key="2">
    <source>
        <dbReference type="EMBL" id="KAK4209805.1"/>
    </source>
</evidence>
<comment type="caution">
    <text evidence="2">The sequence shown here is derived from an EMBL/GenBank/DDBJ whole genome shotgun (WGS) entry which is preliminary data.</text>
</comment>
<feature type="domain" description="Glyoxalase-like" evidence="1">
    <location>
        <begin position="5"/>
        <end position="208"/>
    </location>
</feature>
<evidence type="ECO:0000313" key="3">
    <source>
        <dbReference type="Proteomes" id="UP001301769"/>
    </source>
</evidence>
<dbReference type="InterPro" id="IPR029068">
    <property type="entry name" value="Glyas_Bleomycin-R_OHBP_Dase"/>
</dbReference>
<gene>
    <name evidence="2" type="ORF">QBC37DRAFT_45364</name>
</gene>
<accession>A0AAN6Y0J1</accession>
<organism evidence="2 3">
    <name type="scientific">Rhypophila decipiens</name>
    <dbReference type="NCBI Taxonomy" id="261697"/>
    <lineage>
        <taxon>Eukaryota</taxon>
        <taxon>Fungi</taxon>
        <taxon>Dikarya</taxon>
        <taxon>Ascomycota</taxon>
        <taxon>Pezizomycotina</taxon>
        <taxon>Sordariomycetes</taxon>
        <taxon>Sordariomycetidae</taxon>
        <taxon>Sordariales</taxon>
        <taxon>Naviculisporaceae</taxon>
        <taxon>Rhypophila</taxon>
    </lineage>
</organism>
<reference evidence="2" key="2">
    <citation type="submission" date="2023-05" db="EMBL/GenBank/DDBJ databases">
        <authorList>
            <consortium name="Lawrence Berkeley National Laboratory"/>
            <person name="Steindorff A."/>
            <person name="Hensen N."/>
            <person name="Bonometti L."/>
            <person name="Westerberg I."/>
            <person name="Brannstrom I.O."/>
            <person name="Guillou S."/>
            <person name="Cros-Aarteil S."/>
            <person name="Calhoun S."/>
            <person name="Haridas S."/>
            <person name="Kuo A."/>
            <person name="Mondo S."/>
            <person name="Pangilinan J."/>
            <person name="Riley R."/>
            <person name="Labutti K."/>
            <person name="Andreopoulos B."/>
            <person name="Lipzen A."/>
            <person name="Chen C."/>
            <person name="Yanf M."/>
            <person name="Daum C."/>
            <person name="Ng V."/>
            <person name="Clum A."/>
            <person name="Ohm R."/>
            <person name="Martin F."/>
            <person name="Silar P."/>
            <person name="Natvig D."/>
            <person name="Lalanne C."/>
            <person name="Gautier V."/>
            <person name="Ament-Velasquez S.L."/>
            <person name="Kruys A."/>
            <person name="Hutchinson M.I."/>
            <person name="Powell A.J."/>
            <person name="Barry K."/>
            <person name="Miller A.N."/>
            <person name="Grigoriev I.V."/>
            <person name="Debuchy R."/>
            <person name="Gladieux P."/>
            <person name="Thoren M.H."/>
            <person name="Johannesson H."/>
        </authorList>
    </citation>
    <scope>NUCLEOTIDE SEQUENCE</scope>
    <source>
        <strain evidence="2">PSN293</strain>
    </source>
</reference>
<dbReference type="PANTHER" id="PTHR40265">
    <property type="entry name" value="BLL2707 PROTEIN"/>
    <property type="match status" value="1"/>
</dbReference>
<dbReference type="InterPro" id="IPR025870">
    <property type="entry name" value="Glyoxalase-like_dom"/>
</dbReference>
<evidence type="ECO:0000259" key="1">
    <source>
        <dbReference type="Pfam" id="PF13468"/>
    </source>
</evidence>
<name>A0AAN6Y0J1_9PEZI</name>
<dbReference type="AlphaFoldDB" id="A0AAN6Y0J1"/>
<proteinExistence type="predicted"/>
<dbReference type="Gene3D" id="3.10.180.10">
    <property type="entry name" value="2,3-Dihydroxybiphenyl 1,2-Dioxygenase, domain 1"/>
    <property type="match status" value="1"/>
</dbReference>